<evidence type="ECO:0000313" key="2">
    <source>
        <dbReference type="EMBL" id="RNA17273.1"/>
    </source>
</evidence>
<dbReference type="OrthoDB" id="10163927at2759"/>
<organism evidence="2 3">
    <name type="scientific">Brachionus plicatilis</name>
    <name type="common">Marine rotifer</name>
    <name type="synonym">Brachionus muelleri</name>
    <dbReference type="NCBI Taxonomy" id="10195"/>
    <lineage>
        <taxon>Eukaryota</taxon>
        <taxon>Metazoa</taxon>
        <taxon>Spiralia</taxon>
        <taxon>Gnathifera</taxon>
        <taxon>Rotifera</taxon>
        <taxon>Eurotatoria</taxon>
        <taxon>Monogononta</taxon>
        <taxon>Pseudotrocha</taxon>
        <taxon>Ploima</taxon>
        <taxon>Brachionidae</taxon>
        <taxon>Brachionus</taxon>
    </lineage>
</organism>
<reference evidence="2 3" key="1">
    <citation type="journal article" date="2018" name="Sci. Rep.">
        <title>Genomic signatures of local adaptation to the degree of environmental predictability in rotifers.</title>
        <authorList>
            <person name="Franch-Gras L."/>
            <person name="Hahn C."/>
            <person name="Garcia-Roger E.M."/>
            <person name="Carmona M.J."/>
            <person name="Serra M."/>
            <person name="Gomez A."/>
        </authorList>
    </citation>
    <scope>NUCLEOTIDE SEQUENCE [LARGE SCALE GENOMIC DNA]</scope>
    <source>
        <strain evidence="2">HYR1</strain>
    </source>
</reference>
<feature type="non-terminal residue" evidence="2">
    <location>
        <position position="1"/>
    </location>
</feature>
<dbReference type="EMBL" id="REGN01004478">
    <property type="protein sequence ID" value="RNA17273.1"/>
    <property type="molecule type" value="Genomic_DNA"/>
</dbReference>
<sequence>NDVEEGSTRDPGVVINNLVLQQTDFNEDQLIKMLSKCEERKVPSEVRAEPRPTMRNVTRCAIEEWIWENGGRERGGLLRCRIVERRPGPLLFLSMNKIEENQWLLQMIRTTPFDGQLMICCPENYIACWVPIDPTSVDLSSEGAPSTEGTSLSAPASATDSIPESRIIIRLDNLLGAVVGRGRGLCFRAPSATTRILDVTEKRPR</sequence>
<protein>
    <submittedName>
        <fullName evidence="2">Uncharacterized protein</fullName>
    </submittedName>
</protein>
<keyword evidence="3" id="KW-1185">Reference proteome</keyword>
<evidence type="ECO:0000313" key="3">
    <source>
        <dbReference type="Proteomes" id="UP000276133"/>
    </source>
</evidence>
<feature type="region of interest" description="Disordered" evidence="1">
    <location>
        <begin position="139"/>
        <end position="158"/>
    </location>
</feature>
<evidence type="ECO:0000256" key="1">
    <source>
        <dbReference type="SAM" id="MobiDB-lite"/>
    </source>
</evidence>
<proteinExistence type="predicted"/>
<dbReference type="Proteomes" id="UP000276133">
    <property type="component" value="Unassembled WGS sequence"/>
</dbReference>
<name>A0A3M7R138_BRAPC</name>
<gene>
    <name evidence="2" type="ORF">BpHYR1_034474</name>
</gene>
<comment type="caution">
    <text evidence="2">The sequence shown here is derived from an EMBL/GenBank/DDBJ whole genome shotgun (WGS) entry which is preliminary data.</text>
</comment>
<dbReference type="AlphaFoldDB" id="A0A3M7R138"/>
<accession>A0A3M7R138</accession>